<proteinExistence type="predicted"/>
<dbReference type="Gene3D" id="3.20.20.70">
    <property type="entry name" value="Aldolase class I"/>
    <property type="match status" value="1"/>
</dbReference>
<reference evidence="4 5" key="1">
    <citation type="submission" date="2020-08" db="EMBL/GenBank/DDBJ databases">
        <title>Genomic Encyclopedia of Type Strains, Phase III (KMG-III): the genomes of soil and plant-associated and newly described type strains.</title>
        <authorList>
            <person name="Whitman W."/>
        </authorList>
    </citation>
    <scope>NUCLEOTIDE SEQUENCE [LARGE SCALE GENOMIC DNA]</scope>
    <source>
        <strain evidence="4 5">CECT 7753</strain>
    </source>
</reference>
<keyword evidence="2" id="KW-0560">Oxidoreductase</keyword>
<organism evidence="4 5">
    <name type="scientific">Pseudoduganella umbonata</name>
    <dbReference type="NCBI Taxonomy" id="864828"/>
    <lineage>
        <taxon>Bacteria</taxon>
        <taxon>Pseudomonadati</taxon>
        <taxon>Pseudomonadota</taxon>
        <taxon>Betaproteobacteria</taxon>
        <taxon>Burkholderiales</taxon>
        <taxon>Oxalobacteraceae</taxon>
        <taxon>Telluria group</taxon>
        <taxon>Pseudoduganella</taxon>
    </lineage>
</organism>
<dbReference type="PANTHER" id="PTHR43656:SF2">
    <property type="entry name" value="BINDING OXIDOREDUCTASE, PUTATIVE (AFU_ORTHOLOGUE AFUA_2G08260)-RELATED"/>
    <property type="match status" value="1"/>
</dbReference>
<evidence type="ECO:0000259" key="3">
    <source>
        <dbReference type="Pfam" id="PF00724"/>
    </source>
</evidence>
<dbReference type="EMBL" id="JACHXS010000004">
    <property type="protein sequence ID" value="MBB3222021.1"/>
    <property type="molecule type" value="Genomic_DNA"/>
</dbReference>
<evidence type="ECO:0000313" key="5">
    <source>
        <dbReference type="Proteomes" id="UP000584325"/>
    </source>
</evidence>
<dbReference type="GO" id="GO:0010181">
    <property type="term" value="F:FMN binding"/>
    <property type="evidence" value="ECO:0007669"/>
    <property type="project" value="InterPro"/>
</dbReference>
<keyword evidence="1" id="KW-0285">Flavoprotein</keyword>
<name>A0A7W5EBE2_9BURK</name>
<protein>
    <submittedName>
        <fullName evidence="4">2,4-dienoyl-CoA reductase-like NADH-dependent reductase (Old Yellow Enzyme family)</fullName>
    </submittedName>
</protein>
<gene>
    <name evidence="4" type="ORF">FHS02_002831</name>
</gene>
<dbReference type="InterPro" id="IPR051799">
    <property type="entry name" value="NADH_flavin_oxidoreductase"/>
</dbReference>
<dbReference type="Pfam" id="PF00724">
    <property type="entry name" value="Oxidored_FMN"/>
    <property type="match status" value="1"/>
</dbReference>
<evidence type="ECO:0000256" key="1">
    <source>
        <dbReference type="ARBA" id="ARBA00022630"/>
    </source>
</evidence>
<feature type="domain" description="NADH:flavin oxidoreductase/NADH oxidase N-terminal" evidence="3">
    <location>
        <begin position="2"/>
        <end position="337"/>
    </location>
</feature>
<sequence length="413" mass="44104">MMFTPLALPNGATIPNRLAKAAIEENMAEAGQLPGAAIHRLYERWADGGAGLIITGNVMVDGRALTGPATLVLEAGTPLEPFTRWAQAARRQGAQAWMQINHPGRQVMANMGGQAWAPSAIALDMGRHSKLFAQPVAMTEADIADVVARFAATARAAEQAGFTGVQIHAAHGYLISQFLSPLTNRRTDAWGGTLAGRARLLLDVVRAVRASVSAGFCVAVKLNSADFQRGGFSEADARHVVLMLNDLPVDLVELSGGSYESPAMQGQTADGRTLTREAYFLEFAKDVAAVARMPVMTTGGIARRAVAERVLAGGVAMAGIATALAAMPDLPRQWREGHDPVAAMPSVTWKDKTLAGLARLALVRRRIRALGAGRDRGTAYQPLLTLAVDQLRGAWMARRYRAWLAQRPRSFAA</sequence>
<dbReference type="CDD" id="cd04733">
    <property type="entry name" value="OYE_like_2_FMN"/>
    <property type="match status" value="1"/>
</dbReference>
<dbReference type="PANTHER" id="PTHR43656">
    <property type="entry name" value="BINDING OXIDOREDUCTASE, PUTATIVE (AFU_ORTHOLOGUE AFUA_2G08260)-RELATED"/>
    <property type="match status" value="1"/>
</dbReference>
<evidence type="ECO:0000256" key="2">
    <source>
        <dbReference type="ARBA" id="ARBA00023002"/>
    </source>
</evidence>
<dbReference type="GO" id="GO:0016491">
    <property type="term" value="F:oxidoreductase activity"/>
    <property type="evidence" value="ECO:0007669"/>
    <property type="project" value="UniProtKB-KW"/>
</dbReference>
<dbReference type="SUPFAM" id="SSF51395">
    <property type="entry name" value="FMN-linked oxidoreductases"/>
    <property type="match status" value="1"/>
</dbReference>
<comment type="caution">
    <text evidence="4">The sequence shown here is derived from an EMBL/GenBank/DDBJ whole genome shotgun (WGS) entry which is preliminary data.</text>
</comment>
<dbReference type="RefSeq" id="WP_217496870.1">
    <property type="nucleotide sequence ID" value="NZ_CP040017.1"/>
</dbReference>
<evidence type="ECO:0000313" key="4">
    <source>
        <dbReference type="EMBL" id="MBB3222021.1"/>
    </source>
</evidence>
<accession>A0A7W5EBE2</accession>
<dbReference type="InterPro" id="IPR013785">
    <property type="entry name" value="Aldolase_TIM"/>
</dbReference>
<dbReference type="Proteomes" id="UP000584325">
    <property type="component" value="Unassembled WGS sequence"/>
</dbReference>
<dbReference type="AlphaFoldDB" id="A0A7W5EBE2"/>
<dbReference type="InterPro" id="IPR001155">
    <property type="entry name" value="OxRdtase_FMN_N"/>
</dbReference>